<proteinExistence type="predicted"/>
<dbReference type="Proteomes" id="UP001281147">
    <property type="component" value="Unassembled WGS sequence"/>
</dbReference>
<organism evidence="1 2">
    <name type="scientific">Vermiconidia calcicola</name>
    <dbReference type="NCBI Taxonomy" id="1690605"/>
    <lineage>
        <taxon>Eukaryota</taxon>
        <taxon>Fungi</taxon>
        <taxon>Dikarya</taxon>
        <taxon>Ascomycota</taxon>
        <taxon>Pezizomycotina</taxon>
        <taxon>Dothideomycetes</taxon>
        <taxon>Dothideomycetidae</taxon>
        <taxon>Mycosphaerellales</taxon>
        <taxon>Extremaceae</taxon>
        <taxon>Vermiconidia</taxon>
    </lineage>
</organism>
<evidence type="ECO:0000313" key="2">
    <source>
        <dbReference type="Proteomes" id="UP001281147"/>
    </source>
</evidence>
<evidence type="ECO:0000313" key="1">
    <source>
        <dbReference type="EMBL" id="KAK3704255.1"/>
    </source>
</evidence>
<gene>
    <name evidence="1" type="ORF">LTR37_013929</name>
</gene>
<keyword evidence="2" id="KW-1185">Reference proteome</keyword>
<dbReference type="EMBL" id="JAUTXU010000141">
    <property type="protein sequence ID" value="KAK3704255.1"/>
    <property type="molecule type" value="Genomic_DNA"/>
</dbReference>
<name>A0ACC3MUX1_9PEZI</name>
<sequence>MAHLRDSAKKKPKVLSVFGEDEGWDAQDWTASDDRVRGGQSHSYLECKEDTARFYGTLDIKTLGGAGFASQRTTGDDRQWDLSDYAGIRLNIAGGDKKRYTFILKDTLQPPNMETAREQATISWECDFELPPQDEEKGATNHCLFIPWDSLFPTYRGKVKKDAEPLNLKHIKRMSIMMRSISALSKALPPNATSASAKKSDDRTLEAGTVEPGERQGNDGFFATKLAVVKAFFHLRKKTLWTLAVLLALWTTVRIGRSPNWRR</sequence>
<reference evidence="1" key="1">
    <citation type="submission" date="2023-07" db="EMBL/GenBank/DDBJ databases">
        <title>Black Yeasts Isolated from many extreme environments.</title>
        <authorList>
            <person name="Coleine C."/>
            <person name="Stajich J.E."/>
            <person name="Selbmann L."/>
        </authorList>
    </citation>
    <scope>NUCLEOTIDE SEQUENCE</scope>
    <source>
        <strain evidence="1">CCFEE 5714</strain>
    </source>
</reference>
<protein>
    <submittedName>
        <fullName evidence="1">Uncharacterized protein</fullName>
    </submittedName>
</protein>
<comment type="caution">
    <text evidence="1">The sequence shown here is derived from an EMBL/GenBank/DDBJ whole genome shotgun (WGS) entry which is preliminary data.</text>
</comment>
<accession>A0ACC3MUX1</accession>